<evidence type="ECO:0000313" key="1">
    <source>
        <dbReference type="EMBL" id="XFD38900.1"/>
    </source>
</evidence>
<protein>
    <submittedName>
        <fullName evidence="1">ATP-dependent DNA helicase RecQ</fullName>
        <ecNumber evidence="1">3.6.4.12</ecNumber>
    </submittedName>
</protein>
<dbReference type="EC" id="3.6.4.12" evidence="1"/>
<organism evidence="1 2">
    <name type="scientific">Lentilactobacillus terminaliae</name>
    <dbReference type="NCBI Taxonomy" id="3003483"/>
    <lineage>
        <taxon>Bacteria</taxon>
        <taxon>Bacillati</taxon>
        <taxon>Bacillota</taxon>
        <taxon>Bacilli</taxon>
        <taxon>Lactobacillales</taxon>
        <taxon>Lactobacillaceae</taxon>
        <taxon>Lentilactobacillus</taxon>
    </lineage>
</organism>
<sequence length="483" mass="55009">MPVDLLKTLNEEFGFTDFRPGQLEVLTKLQQGDDVFAILPTGGGKTLIYQLFGRVNSGTVVVVSPLISLMQDQVQRMQYLGEKRVVALTSNLSFSEKQIVLNNISQYKYIYISPEMLSNQNVLEHFKQLEISLFVVDEAHCVSEWGPDFRPEYQDLGWIRTRLNSPLTLMITATATDKVQQDVISKLGFENGEVDIESQPVNRPNIFLAAKVVADEKEKLAVVKQFLSTISGKGIIYFSSRVKAEKIAEQLAASANLKVLAYHGGMTSEDRYSVQQQFMNDQIDVICATSAFGMGIDKQDIRFVIHFHIPANLQSYMQEIGRCGRDGEKGVALALFSDDDRFIHLGLLDKTIPTSNEIEYAYAHPDVEFNDESYRVIKYYIGHQVPLNEVQQIFEKRKIQRQVELAQMIDYIMSTTCRREKLLTPFQSTYESEPGFCCDIDDEFWIDVQTFMDEHSINSQKVSADEQSEDWLSVVNQLFLSKN</sequence>
<keyword evidence="2" id="KW-1185">Reference proteome</keyword>
<gene>
    <name evidence="1" type="ORF">O0236_005545</name>
</gene>
<keyword evidence="1" id="KW-0378">Hydrolase</keyword>
<keyword evidence="1" id="KW-0067">ATP-binding</keyword>
<dbReference type="EMBL" id="CP168151">
    <property type="protein sequence ID" value="XFD38900.1"/>
    <property type="molecule type" value="Genomic_DNA"/>
</dbReference>
<dbReference type="Proteomes" id="UP001149860">
    <property type="component" value="Chromosome"/>
</dbReference>
<keyword evidence="1" id="KW-0347">Helicase</keyword>
<keyword evidence="1" id="KW-0547">Nucleotide-binding</keyword>
<proteinExistence type="predicted"/>
<name>A0ACD5DCX2_9LACO</name>
<accession>A0ACD5DCX2</accession>
<reference evidence="1" key="1">
    <citation type="submission" date="2024-08" db="EMBL/GenBank/DDBJ databases">
        <title>Lentilactobacillus sp. nov., isolated from tree bark.</title>
        <authorList>
            <person name="Phuengjayaem S."/>
            <person name="Tanasupawat S."/>
        </authorList>
    </citation>
    <scope>NUCLEOTIDE SEQUENCE</scope>
    <source>
        <strain evidence="1">SPB1-3</strain>
    </source>
</reference>
<evidence type="ECO:0000313" key="2">
    <source>
        <dbReference type="Proteomes" id="UP001149860"/>
    </source>
</evidence>